<sequence>MNFLAPKINFRPKLPAAGGTPPSFMKYRWRGKARRSPLTAPTRAFTLMEMLVVLGLFSMVVAAASDIFLITNRSMQKIFTLERAQADARFALEAMVREIRSDSLDFAAYGGDIPVGTGILRLRDDSDQAIVFRRSNDDESGLCRDNDADAPCLLVSAGGSATVPVTPRGVVVNNLRFFISPARDPFVMDPVTGKYGNNLQPRVTIVMTVTASTGRLSDLSVINLQTTAASRIYKR</sequence>
<evidence type="ECO:0000256" key="1">
    <source>
        <dbReference type="SAM" id="Phobius"/>
    </source>
</evidence>
<dbReference type="AlphaFoldDB" id="A0A1F7UA01"/>
<dbReference type="NCBIfam" id="TIGR02532">
    <property type="entry name" value="IV_pilin_GFxxxE"/>
    <property type="match status" value="1"/>
</dbReference>
<feature type="transmembrane region" description="Helical" evidence="1">
    <location>
        <begin position="44"/>
        <end position="69"/>
    </location>
</feature>
<keyword evidence="1" id="KW-0812">Transmembrane</keyword>
<keyword evidence="1" id="KW-1133">Transmembrane helix</keyword>
<evidence type="ECO:0000313" key="3">
    <source>
        <dbReference type="Proteomes" id="UP000177088"/>
    </source>
</evidence>
<keyword evidence="1" id="KW-0472">Membrane</keyword>
<organism evidence="2 3">
    <name type="scientific">Candidatus Uhrbacteria bacterium RIFCSPHIGHO2_02_FULL_60_10</name>
    <dbReference type="NCBI Taxonomy" id="1802392"/>
    <lineage>
        <taxon>Bacteria</taxon>
        <taxon>Candidatus Uhriibacteriota</taxon>
    </lineage>
</organism>
<accession>A0A1F7UA01</accession>
<reference evidence="2 3" key="1">
    <citation type="journal article" date="2016" name="Nat. Commun.">
        <title>Thousands of microbial genomes shed light on interconnected biogeochemical processes in an aquifer system.</title>
        <authorList>
            <person name="Anantharaman K."/>
            <person name="Brown C.T."/>
            <person name="Hug L.A."/>
            <person name="Sharon I."/>
            <person name="Castelle C.J."/>
            <person name="Probst A.J."/>
            <person name="Thomas B.C."/>
            <person name="Singh A."/>
            <person name="Wilkins M.J."/>
            <person name="Karaoz U."/>
            <person name="Brodie E.L."/>
            <person name="Williams K.H."/>
            <person name="Hubbard S.S."/>
            <person name="Banfield J.F."/>
        </authorList>
    </citation>
    <scope>NUCLEOTIDE SEQUENCE [LARGE SCALE GENOMIC DNA]</scope>
</reference>
<dbReference type="EMBL" id="MGEA01000002">
    <property type="protein sequence ID" value="OGL75085.1"/>
    <property type="molecule type" value="Genomic_DNA"/>
</dbReference>
<dbReference type="Pfam" id="PF07963">
    <property type="entry name" value="N_methyl"/>
    <property type="match status" value="1"/>
</dbReference>
<evidence type="ECO:0000313" key="2">
    <source>
        <dbReference type="EMBL" id="OGL75085.1"/>
    </source>
</evidence>
<dbReference type="InterPro" id="IPR012902">
    <property type="entry name" value="N_methyl_site"/>
</dbReference>
<dbReference type="Proteomes" id="UP000177088">
    <property type="component" value="Unassembled WGS sequence"/>
</dbReference>
<protein>
    <submittedName>
        <fullName evidence="2">Uncharacterized protein</fullName>
    </submittedName>
</protein>
<proteinExistence type="predicted"/>
<comment type="caution">
    <text evidence="2">The sequence shown here is derived from an EMBL/GenBank/DDBJ whole genome shotgun (WGS) entry which is preliminary data.</text>
</comment>
<name>A0A1F7UA01_9BACT</name>
<gene>
    <name evidence="2" type="ORF">A3C96_00605</name>
</gene>